<feature type="domain" description="Glycosyltransferase 2-like" evidence="1">
    <location>
        <begin position="223"/>
        <end position="350"/>
    </location>
</feature>
<dbReference type="SUPFAM" id="SSF53335">
    <property type="entry name" value="S-adenosyl-L-methionine-dependent methyltransferases"/>
    <property type="match status" value="1"/>
</dbReference>
<dbReference type="Gene3D" id="3.90.550.10">
    <property type="entry name" value="Spore Coat Polysaccharide Biosynthesis Protein SpsA, Chain A"/>
    <property type="match status" value="1"/>
</dbReference>
<organism evidence="3 4">
    <name type="scientific">Candidatus Falkowbacteria bacterium RIFOXYA2_FULL_47_19</name>
    <dbReference type="NCBI Taxonomy" id="1797994"/>
    <lineage>
        <taxon>Bacteria</taxon>
        <taxon>Candidatus Falkowiibacteriota</taxon>
    </lineage>
</organism>
<keyword evidence="3" id="KW-0808">Transferase</keyword>
<dbReference type="PANTHER" id="PTHR48090:SF7">
    <property type="entry name" value="RFBJ PROTEIN"/>
    <property type="match status" value="1"/>
</dbReference>
<dbReference type="Gene3D" id="3.40.50.150">
    <property type="entry name" value="Vaccinia Virus protein VP39"/>
    <property type="match status" value="1"/>
</dbReference>
<feature type="domain" description="Methyltransferase" evidence="2">
    <location>
        <begin position="30"/>
        <end position="126"/>
    </location>
</feature>
<comment type="caution">
    <text evidence="3">The sequence shown here is derived from an EMBL/GenBank/DDBJ whole genome shotgun (WGS) entry which is preliminary data.</text>
</comment>
<dbReference type="CDD" id="cd02440">
    <property type="entry name" value="AdoMet_MTases"/>
    <property type="match status" value="1"/>
</dbReference>
<dbReference type="InterPro" id="IPR001173">
    <property type="entry name" value="Glyco_trans_2-like"/>
</dbReference>
<evidence type="ECO:0000313" key="3">
    <source>
        <dbReference type="EMBL" id="OGF26154.1"/>
    </source>
</evidence>
<dbReference type="EMBL" id="MFGB01000017">
    <property type="protein sequence ID" value="OGF26154.1"/>
    <property type="molecule type" value="Genomic_DNA"/>
</dbReference>
<gene>
    <name evidence="3" type="ORF">A2227_02485</name>
</gene>
<dbReference type="GO" id="GO:0016740">
    <property type="term" value="F:transferase activity"/>
    <property type="evidence" value="ECO:0007669"/>
    <property type="project" value="UniProtKB-KW"/>
</dbReference>
<name>A0A1F5SHL3_9BACT</name>
<dbReference type="Proteomes" id="UP000178367">
    <property type="component" value="Unassembled WGS sequence"/>
</dbReference>
<sequence length="458" mass="52248">MAGSRSQWVKKNQYYYDDLAGFLKYNILEKSSILEIGCGNGFLLDAIKPGRGVGIDLSGKMIFHAKESYPNLVFYKMDAEDINLAEDFDYVVMSDALGYMEDIQKVFRGLKGVVSNNSRIIITYHSFFWLPFLRLAESLGLKMPQKKLNWLNGNDILNLLELEGFEAVKTGRRFLLPVKISVISAFINHYIANLPVVNWFCLTGYIIAKTAYGEKETGLKSVSVVVPARNEEGNIENIVKRLPLMGNNTEIIFVEGHSRDGTLAEIKRVREKYKTDRDIKYFIQDGRGKGDAVRKGFAAATGDILMILDADMTVPPEDLPKFFEAIATGRGEFINGTRLVYPLEDEAMRFLNIGGNKFFSWMFSWLLGQRLKDTLCGTKVISRQNYLNLIKNRKFFGEFDPFGDFDLLFGAAKLNLKIVEIPIRYQAREYGETQISRFTHGWLLLKMVFFAMNKIKFL</sequence>
<evidence type="ECO:0000313" key="4">
    <source>
        <dbReference type="Proteomes" id="UP000178367"/>
    </source>
</evidence>
<dbReference type="InterPro" id="IPR025714">
    <property type="entry name" value="Methyltranfer_dom"/>
</dbReference>
<dbReference type="CDD" id="cd04179">
    <property type="entry name" value="DPM_DPG-synthase_like"/>
    <property type="match status" value="1"/>
</dbReference>
<dbReference type="PANTHER" id="PTHR48090">
    <property type="entry name" value="UNDECAPRENYL-PHOSPHATE 4-DEOXY-4-FORMAMIDO-L-ARABINOSE TRANSFERASE-RELATED"/>
    <property type="match status" value="1"/>
</dbReference>
<reference evidence="3 4" key="1">
    <citation type="journal article" date="2016" name="Nat. Commun.">
        <title>Thousands of microbial genomes shed light on interconnected biogeochemical processes in an aquifer system.</title>
        <authorList>
            <person name="Anantharaman K."/>
            <person name="Brown C.T."/>
            <person name="Hug L.A."/>
            <person name="Sharon I."/>
            <person name="Castelle C.J."/>
            <person name="Probst A.J."/>
            <person name="Thomas B.C."/>
            <person name="Singh A."/>
            <person name="Wilkins M.J."/>
            <person name="Karaoz U."/>
            <person name="Brodie E.L."/>
            <person name="Williams K.H."/>
            <person name="Hubbard S.S."/>
            <person name="Banfield J.F."/>
        </authorList>
    </citation>
    <scope>NUCLEOTIDE SEQUENCE [LARGE SCALE GENOMIC DNA]</scope>
</reference>
<dbReference type="SUPFAM" id="SSF53448">
    <property type="entry name" value="Nucleotide-diphospho-sugar transferases"/>
    <property type="match status" value="1"/>
</dbReference>
<dbReference type="STRING" id="1797994.A2227_02485"/>
<evidence type="ECO:0000259" key="1">
    <source>
        <dbReference type="Pfam" id="PF00535"/>
    </source>
</evidence>
<dbReference type="AlphaFoldDB" id="A0A1F5SHL3"/>
<dbReference type="InterPro" id="IPR050256">
    <property type="entry name" value="Glycosyltransferase_2"/>
</dbReference>
<evidence type="ECO:0000259" key="2">
    <source>
        <dbReference type="Pfam" id="PF13847"/>
    </source>
</evidence>
<dbReference type="InterPro" id="IPR029044">
    <property type="entry name" value="Nucleotide-diphossugar_trans"/>
</dbReference>
<protein>
    <submittedName>
        <fullName evidence="3">Glycosyl transferase</fullName>
    </submittedName>
</protein>
<proteinExistence type="predicted"/>
<dbReference type="Pfam" id="PF13847">
    <property type="entry name" value="Methyltransf_31"/>
    <property type="match status" value="1"/>
</dbReference>
<dbReference type="InterPro" id="IPR029063">
    <property type="entry name" value="SAM-dependent_MTases_sf"/>
</dbReference>
<dbReference type="Pfam" id="PF00535">
    <property type="entry name" value="Glycos_transf_2"/>
    <property type="match status" value="1"/>
</dbReference>
<accession>A0A1F5SHL3</accession>